<dbReference type="InterPro" id="IPR017871">
    <property type="entry name" value="ABC_transporter-like_CS"/>
</dbReference>
<evidence type="ECO:0000313" key="11">
    <source>
        <dbReference type="EMBL" id="TBU94051.1"/>
    </source>
</evidence>
<proteinExistence type="predicted"/>
<dbReference type="GO" id="GO:0006826">
    <property type="term" value="P:iron ion transport"/>
    <property type="evidence" value="ECO:0007669"/>
    <property type="project" value="UniProtKB-KW"/>
</dbReference>
<comment type="subcellular location">
    <subcellularLocation>
        <location evidence="1">Cell membrane</location>
        <topology evidence="1">Peripheral membrane protein</topology>
    </subcellularLocation>
</comment>
<dbReference type="InterPro" id="IPR051535">
    <property type="entry name" value="Siderophore_ABC-ATPase"/>
</dbReference>
<dbReference type="InterPro" id="IPR027417">
    <property type="entry name" value="P-loop_NTPase"/>
</dbReference>
<feature type="domain" description="ABC transporter" evidence="10">
    <location>
        <begin position="4"/>
        <end position="238"/>
    </location>
</feature>
<sequence>MSGLLVNGLTAGYGRRHILRDLSLPPLPSGSLVALVGANGVGKSTLLRALAGLQPASGHIELDGLDISRHGAAQRAGMIAYLPQTLPQGSSLLAYETVLAANRAVPSGLAPAELQRAIAELFAVLDLQSLAMRRLDELSGGQRQMVGLAQVLVRRPRLLLLDEPTSALDLRWQLKVLQTVRQITREQGAVALLAIHDINLALRFCDHLVMLGEEGLLAAGCPQQVLDSELLRRAYGIEGRVERCSQGFSLVLADRALPIPQRENPA</sequence>
<dbReference type="GO" id="GO:0005524">
    <property type="term" value="F:ATP binding"/>
    <property type="evidence" value="ECO:0007669"/>
    <property type="project" value="UniProtKB-KW"/>
</dbReference>
<dbReference type="PANTHER" id="PTHR42771:SF7">
    <property type="entry name" value="ABC-TYPE COBALAMIN_FE3+-SIDEROPHORES TRANSPORT SYSTEM, ATPASE COMPONENT"/>
    <property type="match status" value="1"/>
</dbReference>
<name>A0A4Q9R334_9GAMM</name>
<dbReference type="PANTHER" id="PTHR42771">
    <property type="entry name" value="IRON(3+)-HYDROXAMATE IMPORT ATP-BINDING PROTEIN FHUC"/>
    <property type="match status" value="1"/>
</dbReference>
<evidence type="ECO:0000313" key="12">
    <source>
        <dbReference type="Proteomes" id="UP000292639"/>
    </source>
</evidence>
<dbReference type="SMART" id="SM00382">
    <property type="entry name" value="AAA"/>
    <property type="match status" value="1"/>
</dbReference>
<dbReference type="InterPro" id="IPR003593">
    <property type="entry name" value="AAA+_ATPase"/>
</dbReference>
<evidence type="ECO:0000256" key="8">
    <source>
        <dbReference type="ARBA" id="ARBA00023065"/>
    </source>
</evidence>
<dbReference type="CDD" id="cd03214">
    <property type="entry name" value="ABC_Iron-Siderophores_B12_Hemin"/>
    <property type="match status" value="1"/>
</dbReference>
<evidence type="ECO:0000256" key="5">
    <source>
        <dbReference type="ARBA" id="ARBA00022741"/>
    </source>
</evidence>
<dbReference type="GO" id="GO:0005886">
    <property type="term" value="C:plasma membrane"/>
    <property type="evidence" value="ECO:0007669"/>
    <property type="project" value="UniProtKB-SubCell"/>
</dbReference>
<keyword evidence="7" id="KW-0408">Iron</keyword>
<keyword evidence="8" id="KW-0406">Ion transport</keyword>
<evidence type="ECO:0000256" key="1">
    <source>
        <dbReference type="ARBA" id="ARBA00004202"/>
    </source>
</evidence>
<accession>A0A4Q9R334</accession>
<gene>
    <name evidence="11" type="ORF">DNJ96_13505</name>
</gene>
<evidence type="ECO:0000256" key="7">
    <source>
        <dbReference type="ARBA" id="ARBA00023004"/>
    </source>
</evidence>
<organism evidence="11 12">
    <name type="scientific">Stutzerimonas kirkiae</name>
    <dbReference type="NCBI Taxonomy" id="2211392"/>
    <lineage>
        <taxon>Bacteria</taxon>
        <taxon>Pseudomonadati</taxon>
        <taxon>Pseudomonadota</taxon>
        <taxon>Gammaproteobacteria</taxon>
        <taxon>Pseudomonadales</taxon>
        <taxon>Pseudomonadaceae</taxon>
        <taxon>Stutzerimonas</taxon>
    </lineage>
</organism>
<protein>
    <submittedName>
        <fullName evidence="11">ABC transporter ATP-binding protein</fullName>
    </submittedName>
</protein>
<dbReference type="PROSITE" id="PS50893">
    <property type="entry name" value="ABC_TRANSPORTER_2"/>
    <property type="match status" value="1"/>
</dbReference>
<comment type="caution">
    <text evidence="11">The sequence shown here is derived from an EMBL/GenBank/DDBJ whole genome shotgun (WGS) entry which is preliminary data.</text>
</comment>
<evidence type="ECO:0000256" key="6">
    <source>
        <dbReference type="ARBA" id="ARBA00022840"/>
    </source>
</evidence>
<dbReference type="PROSITE" id="PS00211">
    <property type="entry name" value="ABC_TRANSPORTER_1"/>
    <property type="match status" value="1"/>
</dbReference>
<dbReference type="GO" id="GO:0016887">
    <property type="term" value="F:ATP hydrolysis activity"/>
    <property type="evidence" value="ECO:0007669"/>
    <property type="project" value="InterPro"/>
</dbReference>
<dbReference type="Proteomes" id="UP000292639">
    <property type="component" value="Unassembled WGS sequence"/>
</dbReference>
<dbReference type="AlphaFoldDB" id="A0A4Q9R334"/>
<dbReference type="RefSeq" id="WP_131182704.1">
    <property type="nucleotide sequence ID" value="NZ_QJUO01000001.1"/>
</dbReference>
<evidence type="ECO:0000256" key="2">
    <source>
        <dbReference type="ARBA" id="ARBA00022448"/>
    </source>
</evidence>
<reference evidence="11 12" key="1">
    <citation type="submission" date="2018-06" db="EMBL/GenBank/DDBJ databases">
        <title>Three novel Pseudomonas species isolated from symptomatic oak.</title>
        <authorList>
            <person name="Bueno-Gonzalez V."/>
            <person name="Brady C."/>
        </authorList>
    </citation>
    <scope>NUCLEOTIDE SEQUENCE [LARGE SCALE GENOMIC DNA]</scope>
    <source>
        <strain evidence="11 12">P17C</strain>
    </source>
</reference>
<keyword evidence="6 11" id="KW-0067">ATP-binding</keyword>
<dbReference type="Pfam" id="PF00005">
    <property type="entry name" value="ABC_tran"/>
    <property type="match status" value="1"/>
</dbReference>
<keyword evidence="2" id="KW-0813">Transport</keyword>
<evidence type="ECO:0000256" key="3">
    <source>
        <dbReference type="ARBA" id="ARBA00022475"/>
    </source>
</evidence>
<evidence type="ECO:0000259" key="10">
    <source>
        <dbReference type="PROSITE" id="PS50893"/>
    </source>
</evidence>
<keyword evidence="4" id="KW-0410">Iron transport</keyword>
<keyword evidence="3" id="KW-1003">Cell membrane</keyword>
<evidence type="ECO:0000256" key="4">
    <source>
        <dbReference type="ARBA" id="ARBA00022496"/>
    </source>
</evidence>
<dbReference type="EMBL" id="QJUP01000019">
    <property type="protein sequence ID" value="TBU94051.1"/>
    <property type="molecule type" value="Genomic_DNA"/>
</dbReference>
<keyword evidence="9" id="KW-0472">Membrane</keyword>
<evidence type="ECO:0000256" key="9">
    <source>
        <dbReference type="ARBA" id="ARBA00023136"/>
    </source>
</evidence>
<dbReference type="Gene3D" id="3.40.50.300">
    <property type="entry name" value="P-loop containing nucleotide triphosphate hydrolases"/>
    <property type="match status" value="1"/>
</dbReference>
<keyword evidence="12" id="KW-1185">Reference proteome</keyword>
<dbReference type="SUPFAM" id="SSF52540">
    <property type="entry name" value="P-loop containing nucleoside triphosphate hydrolases"/>
    <property type="match status" value="1"/>
</dbReference>
<dbReference type="InterPro" id="IPR003439">
    <property type="entry name" value="ABC_transporter-like_ATP-bd"/>
</dbReference>
<keyword evidence="5" id="KW-0547">Nucleotide-binding</keyword>